<proteinExistence type="inferred from homology"/>
<gene>
    <name evidence="11" type="ORF">ACFPM8_03790</name>
</gene>
<feature type="binding site" evidence="8">
    <location>
        <position position="341"/>
    </location>
    <ligand>
        <name>Zn(2+)</name>
        <dbReference type="ChEBI" id="CHEBI:29105"/>
        <note>catalytic</note>
    </ligand>
</feature>
<dbReference type="InterPro" id="IPR019503">
    <property type="entry name" value="Peptidase_M66_dom"/>
</dbReference>
<dbReference type="SUPFAM" id="SSF55486">
    <property type="entry name" value="Metalloproteases ('zincins'), catalytic domain"/>
    <property type="match status" value="1"/>
</dbReference>
<evidence type="ECO:0000313" key="11">
    <source>
        <dbReference type="EMBL" id="MFC5473070.1"/>
    </source>
</evidence>
<keyword evidence="3 8" id="KW-0645">Protease</keyword>
<keyword evidence="9" id="KW-0732">Signal</keyword>
<protein>
    <recommendedName>
        <fullName evidence="2">Dictomallein</fullName>
    </recommendedName>
</protein>
<dbReference type="RefSeq" id="WP_378995119.1">
    <property type="nucleotide sequence ID" value="NZ_JBHSMT010000008.1"/>
</dbReference>
<evidence type="ECO:0000256" key="1">
    <source>
        <dbReference type="ARBA" id="ARBA00005693"/>
    </source>
</evidence>
<evidence type="ECO:0000256" key="5">
    <source>
        <dbReference type="ARBA" id="ARBA00022801"/>
    </source>
</evidence>
<evidence type="ECO:0000256" key="6">
    <source>
        <dbReference type="ARBA" id="ARBA00022833"/>
    </source>
</evidence>
<keyword evidence="12" id="KW-1185">Reference proteome</keyword>
<feature type="domain" description="Peptidase M66" evidence="10">
    <location>
        <begin position="175"/>
        <end position="441"/>
    </location>
</feature>
<dbReference type="PANTHER" id="PTHR39540:SF1">
    <property type="entry name" value="DICTOMALLEIN-1-RELATED"/>
    <property type="match status" value="1"/>
</dbReference>
<sequence>MARSPRISLALSALAASLLLAACGGGSSSNGSNNGSAAGSGNIGSGSSGAGSAAPQLLINSFEAAQTHVLPEAGLSWSLPGAKGTLHLSAQRDALVMVDLGAAQPQRPVLEAWLNNSKLGALALNTPDRLPPTEAAGPAYAGNRYSVTLPAAWVTPGVMLRVSADNYAASDFKQPEVGMDADFDMRILPFYLFGANDSNTQPFSVTANPDAATYQELYAKWPVAKLNMHNHPAGRVIWPYYIIGPDGKGNAAYRVTNKDQQKDGYAIMGATLPILSAIRSANGEAGTNNQYYAPLLMLGANGAYADPWGGLGSVGGSVATGDFRYAGVFIHEQGHAFGMPHAGDAYANGAYPYISGSLLGSAWGYDAGRGQLLAPFLPTTADSYKNCQSSSSRIKDGSGRCIKQDPMQGGSGDQAAGYRFTMFSDFNAGVIQRYFEGQTTADAKGVHKYSGGRIFVDQASATGYSRWDGIAKKRVAVTPATTDGGLYGFDMGLPSQRNVPVQTIVITYSLAGTAGVSQIYPPLAYQGNLVRQVDPTAPAQLAQITPNTGATPWYCHASGCDYTVRVTYGDGSLLHVLLQGGARPWFSPTGAIPAAALDPLNGDSFKVWGINVPANKSISKIELLDTPMGWNGVPANPTVLLSR</sequence>
<feature type="chain" id="PRO_5046046116" description="Dictomallein" evidence="9">
    <location>
        <begin position="22"/>
        <end position="643"/>
    </location>
</feature>
<dbReference type="InterPro" id="IPR051256">
    <property type="entry name" value="Dictomallein"/>
</dbReference>
<evidence type="ECO:0000313" key="12">
    <source>
        <dbReference type="Proteomes" id="UP001596045"/>
    </source>
</evidence>
<evidence type="ECO:0000259" key="10">
    <source>
        <dbReference type="PROSITE" id="PS51694"/>
    </source>
</evidence>
<evidence type="ECO:0000256" key="7">
    <source>
        <dbReference type="ARBA" id="ARBA00023049"/>
    </source>
</evidence>
<dbReference type="EMBL" id="JBHSMT010000008">
    <property type="protein sequence ID" value="MFC5473070.1"/>
    <property type="molecule type" value="Genomic_DNA"/>
</dbReference>
<dbReference type="PROSITE" id="PS51257">
    <property type="entry name" value="PROKAR_LIPOPROTEIN"/>
    <property type="match status" value="1"/>
</dbReference>
<keyword evidence="5 8" id="KW-0378">Hydrolase</keyword>
<reference evidence="12" key="1">
    <citation type="journal article" date="2019" name="Int. J. Syst. Evol. Microbiol.">
        <title>The Global Catalogue of Microorganisms (GCM) 10K type strain sequencing project: providing services to taxonomists for standard genome sequencing and annotation.</title>
        <authorList>
            <consortium name="The Broad Institute Genomics Platform"/>
            <consortium name="The Broad Institute Genome Sequencing Center for Infectious Disease"/>
            <person name="Wu L."/>
            <person name="Ma J."/>
        </authorList>
    </citation>
    <scope>NUCLEOTIDE SEQUENCE [LARGE SCALE GENOMIC DNA]</scope>
    <source>
        <strain evidence="12">JCM 17066</strain>
    </source>
</reference>
<dbReference type="PROSITE" id="PS51694">
    <property type="entry name" value="PEPTIDASE_M66"/>
    <property type="match status" value="1"/>
</dbReference>
<comment type="caution">
    <text evidence="11">The sequence shown here is derived from an EMBL/GenBank/DDBJ whole genome shotgun (WGS) entry which is preliminary data.</text>
</comment>
<keyword evidence="4 8" id="KW-0479">Metal-binding</keyword>
<dbReference type="Proteomes" id="UP001596045">
    <property type="component" value="Unassembled WGS sequence"/>
</dbReference>
<evidence type="ECO:0000256" key="4">
    <source>
        <dbReference type="ARBA" id="ARBA00022723"/>
    </source>
</evidence>
<comment type="similarity">
    <text evidence="1">Belongs to the dictomallein family.</text>
</comment>
<accession>A0ABW0M4I8</accession>
<name>A0ABW0M4I8_9BURK</name>
<evidence type="ECO:0000256" key="9">
    <source>
        <dbReference type="SAM" id="SignalP"/>
    </source>
</evidence>
<feature type="binding site" evidence="8">
    <location>
        <position position="331"/>
    </location>
    <ligand>
        <name>Zn(2+)</name>
        <dbReference type="ChEBI" id="CHEBI:29105"/>
        <note>catalytic</note>
    </ligand>
</feature>
<feature type="binding site" evidence="8">
    <location>
        <position position="335"/>
    </location>
    <ligand>
        <name>Zn(2+)</name>
        <dbReference type="ChEBI" id="CHEBI:29105"/>
        <note>catalytic</note>
    </ligand>
</feature>
<evidence type="ECO:0000256" key="2">
    <source>
        <dbReference type="ARBA" id="ARBA00018800"/>
    </source>
</evidence>
<evidence type="ECO:0000256" key="8">
    <source>
        <dbReference type="PROSITE-ProRule" id="PRU01031"/>
    </source>
</evidence>
<dbReference type="PANTHER" id="PTHR39540">
    <property type="match status" value="1"/>
</dbReference>
<comment type="cofactor">
    <cofactor evidence="8">
        <name>Zn(2+)</name>
        <dbReference type="ChEBI" id="CHEBI:29105"/>
    </cofactor>
    <text evidence="8">Binds 1 zinc ion per subunit.</text>
</comment>
<evidence type="ECO:0000256" key="3">
    <source>
        <dbReference type="ARBA" id="ARBA00022670"/>
    </source>
</evidence>
<dbReference type="Pfam" id="PF10462">
    <property type="entry name" value="Peptidase_M66"/>
    <property type="match status" value="1"/>
</dbReference>
<organism evidence="11 12">
    <name type="scientific">Paraherbaspirillum soli</name>
    <dbReference type="NCBI Taxonomy" id="631222"/>
    <lineage>
        <taxon>Bacteria</taxon>
        <taxon>Pseudomonadati</taxon>
        <taxon>Pseudomonadota</taxon>
        <taxon>Betaproteobacteria</taxon>
        <taxon>Burkholderiales</taxon>
        <taxon>Oxalobacteraceae</taxon>
        <taxon>Paraherbaspirillum</taxon>
    </lineage>
</organism>
<keyword evidence="6 8" id="KW-0862">Zinc</keyword>
<dbReference type="GO" id="GO:0008237">
    <property type="term" value="F:metallopeptidase activity"/>
    <property type="evidence" value="ECO:0007669"/>
    <property type="project" value="UniProtKB-KW"/>
</dbReference>
<feature type="active site" evidence="8">
    <location>
        <position position="332"/>
    </location>
</feature>
<keyword evidence="7 8" id="KW-0482">Metalloprotease</keyword>
<feature type="signal peptide" evidence="9">
    <location>
        <begin position="1"/>
        <end position="21"/>
    </location>
</feature>